<evidence type="ECO:0000256" key="3">
    <source>
        <dbReference type="ARBA" id="ARBA00022643"/>
    </source>
</evidence>
<keyword evidence="5" id="KW-0560">Oxidoreductase</keyword>
<protein>
    <submittedName>
        <fullName evidence="7">Lfe142p2</fullName>
    </submittedName>
</protein>
<organism evidence="7">
    <name type="scientific">Leptospirillum ferrooxidans</name>
    <dbReference type="NCBI Taxonomy" id="180"/>
    <lineage>
        <taxon>Bacteria</taxon>
        <taxon>Pseudomonadati</taxon>
        <taxon>Nitrospirota</taxon>
        <taxon>Nitrospiria</taxon>
        <taxon>Nitrospirales</taxon>
        <taxon>Nitrospiraceae</taxon>
        <taxon>Leptospirillum</taxon>
    </lineage>
</organism>
<comment type="cofactor">
    <cofactor evidence="1">
        <name>FMN</name>
        <dbReference type="ChEBI" id="CHEBI:58210"/>
    </cofactor>
</comment>
<dbReference type="Pfam" id="PF00724">
    <property type="entry name" value="Oxidored_FMN"/>
    <property type="match status" value="1"/>
</dbReference>
<evidence type="ECO:0000259" key="6">
    <source>
        <dbReference type="Pfam" id="PF00724"/>
    </source>
</evidence>
<dbReference type="Gene3D" id="3.20.20.70">
    <property type="entry name" value="Aldolase class I"/>
    <property type="match status" value="1"/>
</dbReference>
<dbReference type="CDD" id="cd02932">
    <property type="entry name" value="OYE_YqiM_FMN"/>
    <property type="match status" value="1"/>
</dbReference>
<accession>Q7X1H2</accession>
<dbReference type="GO" id="GO:0010181">
    <property type="term" value="F:FMN binding"/>
    <property type="evidence" value="ECO:0007669"/>
    <property type="project" value="InterPro"/>
</dbReference>
<evidence type="ECO:0000256" key="4">
    <source>
        <dbReference type="ARBA" id="ARBA00022857"/>
    </source>
</evidence>
<evidence type="ECO:0000313" key="7">
    <source>
        <dbReference type="EMBL" id="AAO38329.1"/>
    </source>
</evidence>
<evidence type="ECO:0000256" key="1">
    <source>
        <dbReference type="ARBA" id="ARBA00001917"/>
    </source>
</evidence>
<evidence type="ECO:0000256" key="5">
    <source>
        <dbReference type="ARBA" id="ARBA00023002"/>
    </source>
</evidence>
<dbReference type="SUPFAM" id="SSF51395">
    <property type="entry name" value="FMN-linked oxidoreductases"/>
    <property type="match status" value="1"/>
</dbReference>
<dbReference type="GO" id="GO:0003959">
    <property type="term" value="F:NADPH dehydrogenase activity"/>
    <property type="evidence" value="ECO:0007669"/>
    <property type="project" value="InterPro"/>
</dbReference>
<dbReference type="EMBL" id="AY204391">
    <property type="protein sequence ID" value="AAO38329.1"/>
    <property type="molecule type" value="Genomic_DNA"/>
</dbReference>
<reference evidence="7" key="1">
    <citation type="journal article" date="2003" name="Proc. Natl. Acad. Sci. U.S.A.">
        <title>Gene function analysis in environmental isolates: the nif regulon of the strict iron oxidizing bacterium Leptospirillum ferrooxidans.</title>
        <authorList>
            <person name="Parro V."/>
            <person name="Moreno-Paz M."/>
        </authorList>
    </citation>
    <scope>NUCLEOTIDE SEQUENCE</scope>
</reference>
<evidence type="ECO:0000256" key="2">
    <source>
        <dbReference type="ARBA" id="ARBA00022630"/>
    </source>
</evidence>
<dbReference type="PANTHER" id="PTHR43303:SF4">
    <property type="entry name" value="NADPH DEHYDROGENASE C23G7.10C-RELATED"/>
    <property type="match status" value="1"/>
</dbReference>
<sequence length="362" mass="39246">MSELFSPLQLASVTFPHRIFLSPMCQYQAREGYVTPWHFVHLGARAQGGASLVMMEASSVSPEGRLSHGDVGLWEDGQGKALAPLVDLVHSLGSRIGIQLAHGGRKASCHRPWEEGGRPLSESSGAWPVVGPSPMAFSEGYPIPKEMDSPEMERVAESFVRSAIRAKASGFDVLELHLAHGYLLHEFLSPLTNMRLDQWGGSIEGRMRYPLEVVRRVRQVWPQELPLFVRISATDWVPGGWSIEDSVVLARQLKLLGVDLIDVSSGGIVPHAAIPVAPLYQVALSERIRSEAKIPTGAVGLVTAPEEAESIVRSGKGDAVLIGRAMLRNPNWPLEAALKLGGFLSPPDSYLRAWPPVGCPAG</sequence>
<name>Q7X1H2_9BACT</name>
<dbReference type="InterPro" id="IPR001155">
    <property type="entry name" value="OxRdtase_FMN_N"/>
</dbReference>
<keyword evidence="4" id="KW-0521">NADP</keyword>
<dbReference type="PANTHER" id="PTHR43303">
    <property type="entry name" value="NADPH DEHYDROGENASE C23G7.10C-RELATED"/>
    <property type="match status" value="1"/>
</dbReference>
<keyword evidence="2" id="KW-0285">Flavoprotein</keyword>
<feature type="domain" description="NADH:flavin oxidoreductase/NADH oxidase N-terminal" evidence="6">
    <location>
        <begin position="3"/>
        <end position="336"/>
    </location>
</feature>
<proteinExistence type="predicted"/>
<dbReference type="InterPro" id="IPR013785">
    <property type="entry name" value="Aldolase_TIM"/>
</dbReference>
<dbReference type="InterPro" id="IPR044152">
    <property type="entry name" value="YqjM-like"/>
</dbReference>
<keyword evidence="3" id="KW-0288">FMN</keyword>
<dbReference type="GO" id="GO:0050661">
    <property type="term" value="F:NADP binding"/>
    <property type="evidence" value="ECO:0007669"/>
    <property type="project" value="InterPro"/>
</dbReference>
<dbReference type="AlphaFoldDB" id="Q7X1H2"/>